<evidence type="ECO:0000313" key="3">
    <source>
        <dbReference type="EMBL" id="CCA27692.1"/>
    </source>
</evidence>
<organism evidence="3">
    <name type="scientific">Albugo laibachii Nc14</name>
    <dbReference type="NCBI Taxonomy" id="890382"/>
    <lineage>
        <taxon>Eukaryota</taxon>
        <taxon>Sar</taxon>
        <taxon>Stramenopiles</taxon>
        <taxon>Oomycota</taxon>
        <taxon>Peronosporomycetes</taxon>
        <taxon>Albuginales</taxon>
        <taxon>Albuginaceae</taxon>
        <taxon>Albugo</taxon>
    </lineage>
</organism>
<reference evidence="3" key="1">
    <citation type="journal article" date="2011" name="PLoS Biol.">
        <title>Gene gain and loss during evolution of obligate parasitism in the white rust pathogen of Arabidopsis thaliana.</title>
        <authorList>
            <person name="Kemen E."/>
            <person name="Gardiner A."/>
            <person name="Schultz-Larsen T."/>
            <person name="Kemen A.C."/>
            <person name="Balmuth A.L."/>
            <person name="Robert-Seilaniantz A."/>
            <person name="Bailey K."/>
            <person name="Holub E."/>
            <person name="Studholme D.J."/>
            <person name="Maclean D."/>
            <person name="Jones J.D."/>
        </authorList>
    </citation>
    <scope>NUCLEOTIDE SEQUENCE</scope>
</reference>
<feature type="chain" id="PRO_5003263679" evidence="1">
    <location>
        <begin position="21"/>
        <end position="144"/>
    </location>
</feature>
<keyword evidence="1" id="KW-0732">Signal</keyword>
<dbReference type="InterPro" id="IPR051218">
    <property type="entry name" value="Sec_MonoDiacylglyc_Lipase"/>
</dbReference>
<dbReference type="GO" id="GO:0006629">
    <property type="term" value="P:lipid metabolic process"/>
    <property type="evidence" value="ECO:0007669"/>
    <property type="project" value="InterPro"/>
</dbReference>
<gene>
    <name evidence="3" type="primary">AlNc14C634G12305</name>
    <name evidence="3" type="ORF">ALNC14_138360</name>
</gene>
<protein>
    <submittedName>
        <fullName evidence="3">Uncharacterized protein AlNc14C634G12305</fullName>
    </submittedName>
</protein>
<feature type="signal peptide" evidence="1">
    <location>
        <begin position="1"/>
        <end position="20"/>
    </location>
</feature>
<feature type="domain" description="Fungal lipase-type" evidence="2">
    <location>
        <begin position="93"/>
        <end position="142"/>
    </location>
</feature>
<dbReference type="SUPFAM" id="SSF53474">
    <property type="entry name" value="alpha/beta-Hydrolases"/>
    <property type="match status" value="1"/>
</dbReference>
<name>F0X1K1_9STRA</name>
<dbReference type="EMBL" id="FR824639">
    <property type="protein sequence ID" value="CCA27692.1"/>
    <property type="molecule type" value="Genomic_DNA"/>
</dbReference>
<accession>F0X1K1</accession>
<dbReference type="PANTHER" id="PTHR45856:SF24">
    <property type="entry name" value="FUNGAL LIPASE-LIKE DOMAIN-CONTAINING PROTEIN"/>
    <property type="match status" value="1"/>
</dbReference>
<evidence type="ECO:0000256" key="1">
    <source>
        <dbReference type="SAM" id="SignalP"/>
    </source>
</evidence>
<dbReference type="InterPro" id="IPR002921">
    <property type="entry name" value="Fungal_lipase-type"/>
</dbReference>
<dbReference type="HOGENOM" id="CLU_1800056_0_0_1"/>
<proteinExistence type="predicted"/>
<dbReference type="AlphaFoldDB" id="F0X1K1"/>
<dbReference type="InterPro" id="IPR029058">
    <property type="entry name" value="AB_hydrolase_fold"/>
</dbReference>
<dbReference type="PANTHER" id="PTHR45856">
    <property type="entry name" value="ALPHA/BETA-HYDROLASES SUPERFAMILY PROTEIN"/>
    <property type="match status" value="1"/>
</dbReference>
<dbReference type="Pfam" id="PF01764">
    <property type="entry name" value="Lipase_3"/>
    <property type="match status" value="1"/>
</dbReference>
<evidence type="ECO:0000259" key="2">
    <source>
        <dbReference type="Pfam" id="PF01764"/>
    </source>
</evidence>
<dbReference type="Gene3D" id="3.40.50.1820">
    <property type="entry name" value="alpha/beta hydrolase"/>
    <property type="match status" value="1"/>
</dbReference>
<reference evidence="3" key="2">
    <citation type="submission" date="2011-02" db="EMBL/GenBank/DDBJ databases">
        <authorList>
            <person name="MacLean D."/>
        </authorList>
    </citation>
    <scope>NUCLEOTIDE SEQUENCE</scope>
</reference>
<sequence length="144" mass="16064">MLSNLAFIVFHMIFCVYSRGDIGPSPQEQYNESIAIYLARVSASVYCPAAMILTWGCSPCSASGPLQSPRVVADGKNDFQGIVGYSPNMNAIVIGFHGSSNIRNWITNFHVLKKEAYEAYPEALVHQGFYQLYQQVAEQLFHHI</sequence>